<dbReference type="Gene3D" id="1.10.443.10">
    <property type="entry name" value="Intergrase catalytic core"/>
    <property type="match status" value="1"/>
</dbReference>
<dbReference type="EMBL" id="LSQZ01000003">
    <property type="protein sequence ID" value="KXI14686.1"/>
    <property type="molecule type" value="Genomic_DNA"/>
</dbReference>
<dbReference type="PATRIC" id="fig|1261.5.peg.143"/>
<sequence>MNYVEPIRDTNKLEDILMYLEKTNERNYILFNLGLYTGLRISDILRLQVKHVRGKTNIRLKEKKTGKYKNIKINKRLKKVLDKYIESKEDYQYLIYSKKDGVEPMTRQHAWKIIKETCMMFGIDNTGTHSLRKTFGYHYYLKTKNIAVLQNIFNHSEPSVTLRYIGINQDTLSDAYDSMCYF</sequence>
<dbReference type="PANTHER" id="PTHR30349">
    <property type="entry name" value="PHAGE INTEGRASE-RELATED"/>
    <property type="match status" value="1"/>
</dbReference>
<dbReference type="STRING" id="1261.HMPREF3195_00141"/>
<dbReference type="AlphaFoldDB" id="A0A135YZ53"/>
<dbReference type="SUPFAM" id="SSF56349">
    <property type="entry name" value="DNA breaking-rejoining enzymes"/>
    <property type="match status" value="1"/>
</dbReference>
<dbReference type="InterPro" id="IPR011010">
    <property type="entry name" value="DNA_brk_join_enz"/>
</dbReference>
<proteinExistence type="predicted"/>
<dbReference type="GO" id="GO:0015074">
    <property type="term" value="P:DNA integration"/>
    <property type="evidence" value="ECO:0007669"/>
    <property type="project" value="InterPro"/>
</dbReference>
<organism evidence="3 4">
    <name type="scientific">Peptostreptococcus anaerobius</name>
    <dbReference type="NCBI Taxonomy" id="1261"/>
    <lineage>
        <taxon>Bacteria</taxon>
        <taxon>Bacillati</taxon>
        <taxon>Bacillota</taxon>
        <taxon>Clostridia</taxon>
        <taxon>Peptostreptococcales</taxon>
        <taxon>Peptostreptococcaceae</taxon>
        <taxon>Peptostreptococcus</taxon>
    </lineage>
</organism>
<dbReference type="CDD" id="cd01192">
    <property type="entry name" value="INT_C_like_3"/>
    <property type="match status" value="1"/>
</dbReference>
<evidence type="ECO:0000259" key="2">
    <source>
        <dbReference type="PROSITE" id="PS51898"/>
    </source>
</evidence>
<keyword evidence="1" id="KW-0233">DNA recombination</keyword>
<comment type="caution">
    <text evidence="3">The sequence shown here is derived from an EMBL/GenBank/DDBJ whole genome shotgun (WGS) entry which is preliminary data.</text>
</comment>
<dbReference type="GO" id="GO:0006310">
    <property type="term" value="P:DNA recombination"/>
    <property type="evidence" value="ECO:0007669"/>
    <property type="project" value="UniProtKB-KW"/>
</dbReference>
<dbReference type="GO" id="GO:0003677">
    <property type="term" value="F:DNA binding"/>
    <property type="evidence" value="ECO:0007669"/>
    <property type="project" value="InterPro"/>
</dbReference>
<reference evidence="3 4" key="1">
    <citation type="submission" date="2016-02" db="EMBL/GenBank/DDBJ databases">
        <authorList>
            <person name="Wen L."/>
            <person name="He K."/>
            <person name="Yang H."/>
        </authorList>
    </citation>
    <scope>NUCLEOTIDE SEQUENCE [LARGE SCALE GENOMIC DNA]</scope>
    <source>
        <strain evidence="3 4">MJR8628A</strain>
    </source>
</reference>
<dbReference type="InterPro" id="IPR050090">
    <property type="entry name" value="Tyrosine_recombinase_XerCD"/>
</dbReference>
<gene>
    <name evidence="3" type="ORF">HMPREF3195_00141</name>
</gene>
<dbReference type="RefSeq" id="WP_061101563.1">
    <property type="nucleotide sequence ID" value="NZ_KQ961784.1"/>
</dbReference>
<protein>
    <submittedName>
        <fullName evidence="3">Site-specific recombinase, phage integrase family</fullName>
    </submittedName>
</protein>
<dbReference type="InterPro" id="IPR013762">
    <property type="entry name" value="Integrase-like_cat_sf"/>
</dbReference>
<dbReference type="InterPro" id="IPR002104">
    <property type="entry name" value="Integrase_catalytic"/>
</dbReference>
<accession>A0A135YZ53</accession>
<evidence type="ECO:0000256" key="1">
    <source>
        <dbReference type="ARBA" id="ARBA00023172"/>
    </source>
</evidence>
<feature type="domain" description="Tyr recombinase" evidence="2">
    <location>
        <begin position="1"/>
        <end position="177"/>
    </location>
</feature>
<dbReference type="PANTHER" id="PTHR30349:SF82">
    <property type="entry name" value="INTEGRASE_RECOMBINASE YOEC-RELATED"/>
    <property type="match status" value="1"/>
</dbReference>
<evidence type="ECO:0000313" key="4">
    <source>
        <dbReference type="Proteomes" id="UP000070326"/>
    </source>
</evidence>
<dbReference type="PROSITE" id="PS51898">
    <property type="entry name" value="TYR_RECOMBINASE"/>
    <property type="match status" value="1"/>
</dbReference>
<dbReference type="Proteomes" id="UP000070326">
    <property type="component" value="Unassembled WGS sequence"/>
</dbReference>
<name>A0A135YZ53_9FIRM</name>
<evidence type="ECO:0000313" key="3">
    <source>
        <dbReference type="EMBL" id="KXI14686.1"/>
    </source>
</evidence>
<dbReference type="Pfam" id="PF00589">
    <property type="entry name" value="Phage_integrase"/>
    <property type="match status" value="1"/>
</dbReference>